<organism evidence="4 5">
    <name type="scientific">Escherichia coli</name>
    <dbReference type="NCBI Taxonomy" id="562"/>
    <lineage>
        <taxon>Bacteria</taxon>
        <taxon>Pseudomonadati</taxon>
        <taxon>Pseudomonadota</taxon>
        <taxon>Gammaproteobacteria</taxon>
        <taxon>Enterobacterales</taxon>
        <taxon>Enterobacteriaceae</taxon>
        <taxon>Escherichia</taxon>
    </lineage>
</organism>
<dbReference type="InterPro" id="IPR036410">
    <property type="entry name" value="HSP_DnaJ_Cys-rich_dom_sf"/>
</dbReference>
<dbReference type="Pfam" id="PF03589">
    <property type="entry name" value="Antiterm"/>
    <property type="match status" value="2"/>
</dbReference>
<evidence type="ECO:0000256" key="2">
    <source>
        <dbReference type="ARBA" id="ARBA00023125"/>
    </source>
</evidence>
<reference evidence="4" key="1">
    <citation type="submission" date="2024-03" db="EMBL/GenBank/DDBJ databases">
        <title>Epithelial relay of microbial signals coordinates intestinal macrophage supported barrier repair.</title>
        <authorList>
            <person name="Tsai M.T."/>
        </authorList>
    </citation>
    <scope>NUCLEOTIDE SEQUENCE</scope>
    <source>
        <strain evidence="4">MS 21-1</strain>
    </source>
</reference>
<keyword evidence="3" id="KW-0804">Transcription</keyword>
<dbReference type="EMBL" id="CP146670">
    <property type="protein sequence ID" value="WWX73782.1"/>
    <property type="molecule type" value="Genomic_DNA"/>
</dbReference>
<evidence type="ECO:0000313" key="5">
    <source>
        <dbReference type="Proteomes" id="UP001383096"/>
    </source>
</evidence>
<accession>A0AAX4LHB1</accession>
<protein>
    <submittedName>
        <fullName evidence="4">Antitermination protein</fullName>
    </submittedName>
</protein>
<name>A0AAX4LHB1_ECOLX</name>
<keyword evidence="1" id="KW-0805">Transcription regulation</keyword>
<evidence type="ECO:0000256" key="1">
    <source>
        <dbReference type="ARBA" id="ARBA00023015"/>
    </source>
</evidence>
<sequence length="242" mass="27233">MNLESILKFHFPKSPRLSDESRGTSPDALNTTDALTAAGMAQSRVELGYGAFLGKMELSQAEKHRAVVLLTERLRAMAKDYEYVMELNEDQRNGLIILVAVFAFRDYCQSAATEKVCPKCGGHGHLPNPYCKYTSTICSRCNGKGYVKNHCQRCKGRGEVPDKAASEAAEMPVFKTCQHCGGRGYSRFPVDLVRQAVNQLVFPVSRSTWWKKYRVFYEDAIAELFKEEARAESEIKRVTRGE</sequence>
<dbReference type="InterPro" id="IPR003222">
    <property type="entry name" value="Antitermntn"/>
</dbReference>
<gene>
    <name evidence="4" type="ORF">V9Z47_12625</name>
</gene>
<evidence type="ECO:0000313" key="4">
    <source>
        <dbReference type="EMBL" id="WWX73782.1"/>
    </source>
</evidence>
<dbReference type="InterPro" id="IPR038500">
    <property type="entry name" value="Antitermination_sf"/>
</dbReference>
<dbReference type="SUPFAM" id="SSF57938">
    <property type="entry name" value="DnaJ/Hsp40 cysteine-rich domain"/>
    <property type="match status" value="1"/>
</dbReference>
<keyword evidence="2" id="KW-0238">DNA-binding</keyword>
<dbReference type="GO" id="GO:0003677">
    <property type="term" value="F:DNA binding"/>
    <property type="evidence" value="ECO:0007669"/>
    <property type="project" value="UniProtKB-KW"/>
</dbReference>
<evidence type="ECO:0000256" key="3">
    <source>
        <dbReference type="ARBA" id="ARBA00023163"/>
    </source>
</evidence>
<proteinExistence type="inferred from homology"/>
<dbReference type="RefSeq" id="WP_001047627.1">
    <property type="nucleotide sequence ID" value="NZ_CP146670.1"/>
</dbReference>
<dbReference type="GO" id="GO:0031072">
    <property type="term" value="F:heat shock protein binding"/>
    <property type="evidence" value="ECO:0007669"/>
    <property type="project" value="InterPro"/>
</dbReference>
<dbReference type="CDD" id="cd10719">
    <property type="entry name" value="DnaJ_zf"/>
    <property type="match status" value="1"/>
</dbReference>
<dbReference type="GO" id="GO:0051082">
    <property type="term" value="F:unfolded protein binding"/>
    <property type="evidence" value="ECO:0007669"/>
    <property type="project" value="InterPro"/>
</dbReference>
<dbReference type="HAMAP" id="MF_04158">
    <property type="entry name" value="Antitermination_lambda"/>
    <property type="match status" value="1"/>
</dbReference>
<dbReference type="Gene3D" id="1.10.274.110">
    <property type="match status" value="2"/>
</dbReference>
<dbReference type="GO" id="GO:0006355">
    <property type="term" value="P:regulation of DNA-templated transcription"/>
    <property type="evidence" value="ECO:0007669"/>
    <property type="project" value="InterPro"/>
</dbReference>
<dbReference type="Proteomes" id="UP001383096">
    <property type="component" value="Chromosome"/>
</dbReference>
<dbReference type="InterPro" id="IPR001305">
    <property type="entry name" value="HSP_DnaJ_Cys-rich_dom"/>
</dbReference>
<dbReference type="AlphaFoldDB" id="A0AAX4LHB1"/>